<protein>
    <submittedName>
        <fullName evidence="1">Uncharacterized protein</fullName>
    </submittedName>
</protein>
<dbReference type="EMBL" id="CP034433">
    <property type="protein sequence ID" value="AZN36912.1"/>
    <property type="molecule type" value="Genomic_DNA"/>
</dbReference>
<organism evidence="1 2">
    <name type="scientific">Iodobacter ciconiae</name>
    <dbReference type="NCBI Taxonomy" id="2496266"/>
    <lineage>
        <taxon>Bacteria</taxon>
        <taxon>Pseudomonadati</taxon>
        <taxon>Pseudomonadota</taxon>
        <taxon>Betaproteobacteria</taxon>
        <taxon>Neisseriales</taxon>
        <taxon>Chitinibacteraceae</taxon>
        <taxon>Iodobacter</taxon>
    </lineage>
</organism>
<proteinExistence type="predicted"/>
<sequence length="138" mass="16253">MRQSIFSDLFLDNDVVYYVCAENKNCDLEKFKSKLQVSPANFNNSPKGNIEALLVEPINKYRQYFSAVYFKDKCTYRLVFYPDVTLSGISILKKSYNGVRLIRTVEIESNAKWQEFEYGYSKKSKNFILLKKRLKNIE</sequence>
<evidence type="ECO:0000313" key="1">
    <source>
        <dbReference type="EMBL" id="AZN36912.1"/>
    </source>
</evidence>
<accession>A0A3S8ZTW5</accession>
<dbReference type="Proteomes" id="UP000282438">
    <property type="component" value="Chromosome"/>
</dbReference>
<dbReference type="AlphaFoldDB" id="A0A3S8ZTW5"/>
<keyword evidence="2" id="KW-1185">Reference proteome</keyword>
<evidence type="ECO:0000313" key="2">
    <source>
        <dbReference type="Proteomes" id="UP000282438"/>
    </source>
</evidence>
<name>A0A3S8ZTW5_9NEIS</name>
<dbReference type="OrthoDB" id="9182513at2"/>
<reference evidence="1 2" key="1">
    <citation type="submission" date="2018-12" db="EMBL/GenBank/DDBJ databases">
        <title>Complete genome sequence of Iodobacter sp. H11R3.</title>
        <authorList>
            <person name="Bae J.-W."/>
        </authorList>
    </citation>
    <scope>NUCLEOTIDE SEQUENCE [LARGE SCALE GENOMIC DNA]</scope>
    <source>
        <strain evidence="1 2">H11R3</strain>
    </source>
</reference>
<gene>
    <name evidence="1" type="ORF">EJO50_10710</name>
</gene>
<dbReference type="KEGG" id="iod:EJO50_10710"/>